<organism evidence="1 2">
    <name type="scientific">Botrytis elliptica</name>
    <dbReference type="NCBI Taxonomy" id="278938"/>
    <lineage>
        <taxon>Eukaryota</taxon>
        <taxon>Fungi</taxon>
        <taxon>Dikarya</taxon>
        <taxon>Ascomycota</taxon>
        <taxon>Pezizomycotina</taxon>
        <taxon>Leotiomycetes</taxon>
        <taxon>Helotiales</taxon>
        <taxon>Sclerotiniaceae</taxon>
        <taxon>Botrytis</taxon>
    </lineage>
</organism>
<protein>
    <submittedName>
        <fullName evidence="1">Uncharacterized protein</fullName>
    </submittedName>
</protein>
<dbReference type="EMBL" id="PQXM01000050">
    <property type="protein sequence ID" value="TGO78915.1"/>
    <property type="molecule type" value="Genomic_DNA"/>
</dbReference>
<reference evidence="1 2" key="1">
    <citation type="submission" date="2017-12" db="EMBL/GenBank/DDBJ databases">
        <title>Comparative genomics of Botrytis spp.</title>
        <authorList>
            <person name="Valero-Jimenez C.A."/>
            <person name="Tapia P."/>
            <person name="Veloso J."/>
            <person name="Silva-Moreno E."/>
            <person name="Staats M."/>
            <person name="Valdes J.H."/>
            <person name="Van Kan J.A.L."/>
        </authorList>
    </citation>
    <scope>NUCLEOTIDE SEQUENCE [LARGE SCALE GENOMIC DNA]</scope>
    <source>
        <strain evidence="1 2">Be9601</strain>
    </source>
</reference>
<proteinExistence type="predicted"/>
<sequence>MCVDDSWIGIGQFGFNLETTRFIAVETNHVADLVFVQECNAFCVDELGRIAWRRNVVGRGRTVKSVGTGICSYGFPAVETDVFGLACDVLDHDIALGVGFGIGGGEHVYCFGIGRRNIEDRKNTNKENGYIENEKNTKSEKNIETEESWILESREYVDGKEGRGIKALVIKQVQSQYLSRSFLKFFRIDIAE</sequence>
<dbReference type="AlphaFoldDB" id="A0A4Z1JZ62"/>
<comment type="caution">
    <text evidence="1">The sequence shown here is derived from an EMBL/GenBank/DDBJ whole genome shotgun (WGS) entry which is preliminary data.</text>
</comment>
<name>A0A4Z1JZ62_9HELO</name>
<evidence type="ECO:0000313" key="1">
    <source>
        <dbReference type="EMBL" id="TGO78915.1"/>
    </source>
</evidence>
<accession>A0A4Z1JZ62</accession>
<gene>
    <name evidence="1" type="ORF">BELL_0050g00260</name>
</gene>
<keyword evidence="2" id="KW-1185">Reference proteome</keyword>
<dbReference type="Proteomes" id="UP000297229">
    <property type="component" value="Unassembled WGS sequence"/>
</dbReference>
<evidence type="ECO:0000313" key="2">
    <source>
        <dbReference type="Proteomes" id="UP000297229"/>
    </source>
</evidence>